<protein>
    <recommendedName>
        <fullName evidence="5">Lipoprotein</fullName>
    </recommendedName>
</protein>
<dbReference type="EMBL" id="JAPFIT010000030">
    <property type="protein sequence ID" value="MDC5742840.1"/>
    <property type="molecule type" value="Genomic_DNA"/>
</dbReference>
<dbReference type="Proteomes" id="UP000094761">
    <property type="component" value="Unassembled WGS sequence"/>
</dbReference>
<sequence>MKRFILILNIALVGCASSPNFEQFNPSEPNFDLATDLELCDYVGAQLPESESATKELVARGALSNMDVVALGKGEVVVGNSECAVRAIWGKRYSSKQIESLNKHGDIQSQATYSCELNGIQHCPFAKISFVNGLIVSIESKK</sequence>
<comment type="caution">
    <text evidence="2">The sequence shown here is derived from an EMBL/GenBank/DDBJ whole genome shotgun (WGS) entry which is preliminary data.</text>
</comment>
<dbReference type="RefSeq" id="WP_069666340.1">
    <property type="nucleotide sequence ID" value="NZ_JAPFIM010000010.1"/>
</dbReference>
<reference evidence="1" key="2">
    <citation type="submission" date="2022-11" db="EMBL/GenBank/DDBJ databases">
        <title>Role of the vibriolysin VemA secreted by the emergent pathogen Vibrio europaeus in the colonization of Manila clam mucus.</title>
        <authorList>
            <person name="Martinez C."/>
            <person name="Rodriguez S."/>
            <person name="Vences A."/>
            <person name="Barja J.L."/>
            <person name="Toranzo A.E."/>
            <person name="Dubert J."/>
        </authorList>
    </citation>
    <scope>NUCLEOTIDE SEQUENCE</scope>
    <source>
        <strain evidence="1">3454</strain>
    </source>
</reference>
<accession>A0A178JEP8</accession>
<evidence type="ECO:0000313" key="3">
    <source>
        <dbReference type="Proteomes" id="UP000094761"/>
    </source>
</evidence>
<dbReference type="EMBL" id="LUAX01000001">
    <property type="protein sequence ID" value="OAN00411.1"/>
    <property type="molecule type" value="Genomic_DNA"/>
</dbReference>
<name>A0A178JEP8_9VIBR</name>
<evidence type="ECO:0008006" key="5">
    <source>
        <dbReference type="Google" id="ProtNLM"/>
    </source>
</evidence>
<gene>
    <name evidence="2" type="ORF">AZ468_04600</name>
    <name evidence="1" type="ORF">OPW20_22540</name>
</gene>
<dbReference type="PROSITE" id="PS51257">
    <property type="entry name" value="PROKAR_LIPOPROTEIN"/>
    <property type="match status" value="1"/>
</dbReference>
<reference evidence="2 3" key="1">
    <citation type="submission" date="2016-03" db="EMBL/GenBank/DDBJ databases">
        <title>Draft genome sequence of the Vibrio tubiashii subs. europaeus.</title>
        <authorList>
            <person name="Spinard E."/>
            <person name="Dubert J."/>
            <person name="Nelson D.R."/>
            <person name="Barja J.L."/>
        </authorList>
    </citation>
    <scope>NUCLEOTIDE SEQUENCE [LARGE SCALE GENOMIC DNA]</scope>
    <source>
        <strain evidence="3">PP-638</strain>
        <strain evidence="2">PP2-638</strain>
    </source>
</reference>
<organism evidence="2 3">
    <name type="scientific">Vibrio europaeus</name>
    <dbReference type="NCBI Taxonomy" id="300876"/>
    <lineage>
        <taxon>Bacteria</taxon>
        <taxon>Pseudomonadati</taxon>
        <taxon>Pseudomonadota</taxon>
        <taxon>Gammaproteobacteria</taxon>
        <taxon>Vibrionales</taxon>
        <taxon>Vibrionaceae</taxon>
        <taxon>Vibrio</taxon>
        <taxon>Vibrio oreintalis group</taxon>
    </lineage>
</organism>
<dbReference type="AlphaFoldDB" id="A0A178JEP8"/>
<evidence type="ECO:0000313" key="1">
    <source>
        <dbReference type="EMBL" id="MDC5742840.1"/>
    </source>
</evidence>
<keyword evidence="4" id="KW-1185">Reference proteome</keyword>
<proteinExistence type="predicted"/>
<evidence type="ECO:0000313" key="4">
    <source>
        <dbReference type="Proteomes" id="UP001150001"/>
    </source>
</evidence>
<dbReference type="GeneID" id="78074964"/>
<dbReference type="Proteomes" id="UP001150001">
    <property type="component" value="Unassembled WGS sequence"/>
</dbReference>
<evidence type="ECO:0000313" key="2">
    <source>
        <dbReference type="EMBL" id="OAN00411.1"/>
    </source>
</evidence>
<dbReference type="OrthoDB" id="9946031at2"/>